<evidence type="ECO:0000259" key="9">
    <source>
        <dbReference type="Pfam" id="PF04413"/>
    </source>
</evidence>
<comment type="pathway">
    <text evidence="1 8">Bacterial outer membrane biogenesis; LPS core biosynthesis.</text>
</comment>
<comment type="catalytic activity">
    <reaction evidence="6 8">
        <text>lipid IVA (E. coli) + CMP-3-deoxy-beta-D-manno-octulosonate = alpha-Kdo-(2-&gt;6)-lipid IVA (E. coli) + CMP + H(+)</text>
        <dbReference type="Rhea" id="RHEA:28066"/>
        <dbReference type="ChEBI" id="CHEBI:15378"/>
        <dbReference type="ChEBI" id="CHEBI:58603"/>
        <dbReference type="ChEBI" id="CHEBI:60364"/>
        <dbReference type="ChEBI" id="CHEBI:60377"/>
        <dbReference type="ChEBI" id="CHEBI:85987"/>
        <dbReference type="EC" id="2.4.99.12"/>
    </reaction>
</comment>
<dbReference type="InterPro" id="IPR039901">
    <property type="entry name" value="Kdotransferase"/>
</dbReference>
<comment type="caution">
    <text evidence="10">The sequence shown here is derived from an EMBL/GenBank/DDBJ whole genome shotgun (WGS) entry which is preliminary data.</text>
</comment>
<name>A0AAP2GLL1_9BACT</name>
<protein>
    <recommendedName>
        <fullName evidence="3 8">3-deoxy-D-manno-octulosonic acid transferase</fullName>
        <shortName evidence="8">Kdo transferase</shortName>
        <ecNumber evidence="2 8">2.4.99.12</ecNumber>
    </recommendedName>
    <alternativeName>
        <fullName evidence="5 8">Lipid IV(A) 3-deoxy-D-manno-octulosonic acid transferase</fullName>
    </alternativeName>
</protein>
<comment type="similarity">
    <text evidence="8">Belongs to the glycosyltransferase group 1 family.</text>
</comment>
<evidence type="ECO:0000256" key="2">
    <source>
        <dbReference type="ARBA" id="ARBA00012621"/>
    </source>
</evidence>
<evidence type="ECO:0000256" key="5">
    <source>
        <dbReference type="ARBA" id="ARBA00031445"/>
    </source>
</evidence>
<keyword evidence="4 8" id="KW-0808">Transferase</keyword>
<sequence length="416" mass="47947">MIVLYNLAIFLLGVGARVAALFHPKAKAFAKGRKRIFHELAIRFERRQGFLVWVHCASLGEFEQGRPLMEALKERFPDVRILLTFFSPSGYEVRKHYDKADYVCYMPLDTAANARRFVSLVKPDLAIFVKYEFWHHFARTLHKNNIPLLSVSAIFRQDQLFFQSYGGFYRNILKYFSVFFVQNDESVRLLHSIGIDPVKRAGDTRFDRVYQVVQQAEEIATAKRFKADQKVLVVGSSWTEDLDVLIPFINEDRLKFIIAPHEIHEASLVNLERALQVRSVRYSQAAQTPDLEEARVLIIDNVGMLSRLYRYGEFAYVGGAFGKGLHNILEAACYGVPIFFGNRNYEKFQEAVDLINRGGAFEVSDYPDFKAKYEMLNIPENFLLACEVTRQYVEENLGATRMIIDYVVTTSEIRPA</sequence>
<dbReference type="AlphaFoldDB" id="A0AAP2GLL1"/>
<dbReference type="PANTHER" id="PTHR42755">
    <property type="entry name" value="3-DEOXY-MANNO-OCTULOSONATE CYTIDYLYLTRANSFERASE"/>
    <property type="match status" value="1"/>
</dbReference>
<feature type="active site" description="Proton acceptor" evidence="7">
    <location>
        <position position="61"/>
    </location>
</feature>
<dbReference type="GO" id="GO:0009244">
    <property type="term" value="P:lipopolysaccharide core region biosynthetic process"/>
    <property type="evidence" value="ECO:0007669"/>
    <property type="project" value="UniProtKB-UniRule"/>
</dbReference>
<dbReference type="Pfam" id="PF04413">
    <property type="entry name" value="Glycos_transf_N"/>
    <property type="match status" value="1"/>
</dbReference>
<evidence type="ECO:0000313" key="10">
    <source>
        <dbReference type="EMBL" id="MBT1690248.1"/>
    </source>
</evidence>
<comment type="function">
    <text evidence="8">Involved in lipopolysaccharide (LPS) biosynthesis. Catalyzes the transfer of 3-deoxy-D-manno-octulosonate (Kdo) residue(s) from CMP-Kdo to lipid IV(A), the tetraacyldisaccharide-1,4'-bisphosphate precursor of lipid A.</text>
</comment>
<feature type="domain" description="3-deoxy-D-manno-octulosonic-acid transferase N-terminal" evidence="9">
    <location>
        <begin position="46"/>
        <end position="207"/>
    </location>
</feature>
<evidence type="ECO:0000313" key="11">
    <source>
        <dbReference type="Proteomes" id="UP001319180"/>
    </source>
</evidence>
<dbReference type="Gene3D" id="3.40.50.11720">
    <property type="entry name" value="3-Deoxy-D-manno-octulosonic-acid transferase, N-terminal domain"/>
    <property type="match status" value="1"/>
</dbReference>
<proteinExistence type="inferred from homology"/>
<evidence type="ECO:0000256" key="3">
    <source>
        <dbReference type="ARBA" id="ARBA00019077"/>
    </source>
</evidence>
<dbReference type="RefSeq" id="WP_254093466.1">
    <property type="nucleotide sequence ID" value="NZ_JAHESC010000060.1"/>
</dbReference>
<dbReference type="EC" id="2.4.99.12" evidence="2 8"/>
<dbReference type="Gene3D" id="3.40.50.2000">
    <property type="entry name" value="Glycogen Phosphorylase B"/>
    <property type="match status" value="1"/>
</dbReference>
<dbReference type="SUPFAM" id="SSF53756">
    <property type="entry name" value="UDP-Glycosyltransferase/glycogen phosphorylase"/>
    <property type="match status" value="1"/>
</dbReference>
<dbReference type="GO" id="GO:0009245">
    <property type="term" value="P:lipid A biosynthetic process"/>
    <property type="evidence" value="ECO:0007669"/>
    <property type="project" value="TreeGrafter"/>
</dbReference>
<evidence type="ECO:0000256" key="7">
    <source>
        <dbReference type="PIRSR" id="PIRSR639901-1"/>
    </source>
</evidence>
<dbReference type="GO" id="GO:0043842">
    <property type="term" value="F:Kdo transferase activity"/>
    <property type="evidence" value="ECO:0007669"/>
    <property type="project" value="UniProtKB-EC"/>
</dbReference>
<keyword evidence="8" id="KW-0472">Membrane</keyword>
<dbReference type="GO" id="GO:0005886">
    <property type="term" value="C:plasma membrane"/>
    <property type="evidence" value="ECO:0007669"/>
    <property type="project" value="UniProtKB-SubCell"/>
</dbReference>
<evidence type="ECO:0000256" key="6">
    <source>
        <dbReference type="ARBA" id="ARBA00049183"/>
    </source>
</evidence>
<evidence type="ECO:0000256" key="4">
    <source>
        <dbReference type="ARBA" id="ARBA00022679"/>
    </source>
</evidence>
<keyword evidence="11" id="KW-1185">Reference proteome</keyword>
<gene>
    <name evidence="10" type="ORF">KK078_27025</name>
</gene>
<dbReference type="InterPro" id="IPR038107">
    <property type="entry name" value="Glycos_transf_N_sf"/>
</dbReference>
<organism evidence="10 11">
    <name type="scientific">Dawidia soli</name>
    <dbReference type="NCBI Taxonomy" id="2782352"/>
    <lineage>
        <taxon>Bacteria</taxon>
        <taxon>Pseudomonadati</taxon>
        <taxon>Bacteroidota</taxon>
        <taxon>Cytophagia</taxon>
        <taxon>Cytophagales</taxon>
        <taxon>Chryseotaleaceae</taxon>
        <taxon>Dawidia</taxon>
    </lineage>
</organism>
<dbReference type="InterPro" id="IPR007507">
    <property type="entry name" value="Glycos_transf_N"/>
</dbReference>
<evidence type="ECO:0000256" key="8">
    <source>
        <dbReference type="RuleBase" id="RU365103"/>
    </source>
</evidence>
<reference evidence="10 11" key="1">
    <citation type="submission" date="2021-05" db="EMBL/GenBank/DDBJ databases">
        <title>A Polyphasic approach of four new species of the genus Ohtaekwangia: Ohtaekwangia histidinii sp. nov., Ohtaekwangia cretensis sp. nov., Ohtaekwangia indiensis sp. nov., Ohtaekwangia reichenbachii sp. nov. from diverse environment.</title>
        <authorList>
            <person name="Octaviana S."/>
        </authorList>
    </citation>
    <scope>NUCLEOTIDE SEQUENCE [LARGE SCALE GENOMIC DNA]</scope>
    <source>
        <strain evidence="10 11">PWU37</strain>
    </source>
</reference>
<keyword evidence="8" id="KW-0448">Lipopolysaccharide biosynthesis</keyword>
<comment type="subcellular location">
    <subcellularLocation>
        <location evidence="8">Cell membrane</location>
    </subcellularLocation>
</comment>
<dbReference type="PANTHER" id="PTHR42755:SF1">
    <property type="entry name" value="3-DEOXY-D-MANNO-OCTULOSONIC ACID TRANSFERASE, MITOCHONDRIAL-RELATED"/>
    <property type="match status" value="1"/>
</dbReference>
<dbReference type="EMBL" id="JAHESC010000060">
    <property type="protein sequence ID" value="MBT1690248.1"/>
    <property type="molecule type" value="Genomic_DNA"/>
</dbReference>
<accession>A0AAP2GLL1</accession>
<keyword evidence="8" id="KW-1003">Cell membrane</keyword>
<dbReference type="Proteomes" id="UP001319180">
    <property type="component" value="Unassembled WGS sequence"/>
</dbReference>
<evidence type="ECO:0000256" key="1">
    <source>
        <dbReference type="ARBA" id="ARBA00004713"/>
    </source>
</evidence>